<protein>
    <submittedName>
        <fullName evidence="2">Uncharacterized protein</fullName>
    </submittedName>
</protein>
<keyword evidence="1" id="KW-0812">Transmembrane</keyword>
<reference evidence="2 3" key="2">
    <citation type="journal article" date="2015" name="BMC Genomics">
        <title>Analysis of three genomes within the thermophilic bacterial species Caldanaerobacter subterraneus with a focus on carbon monoxide dehydrogenase evolution and hydrolase diversity.</title>
        <authorList>
            <person name="Sant'Anna F.H."/>
            <person name="Lebedinsky A.V."/>
            <person name="Sokolova T.G."/>
            <person name="Robb F.T."/>
            <person name="Gonzalez J.M."/>
        </authorList>
    </citation>
    <scope>NUCLEOTIDE SEQUENCE [LARGE SCALE GENOMIC DNA]</scope>
    <source>
        <strain evidence="2 3">DSM 12653</strain>
    </source>
</reference>
<reference evidence="2 3" key="1">
    <citation type="submission" date="2008-07" db="EMBL/GenBank/DDBJ databases">
        <authorList>
            <person name="Gonzalez J."/>
            <person name="Sokolova T."/>
            <person name="Ferriera S."/>
            <person name="Johnson J."/>
            <person name="Kravitz S."/>
            <person name="Beeson K."/>
            <person name="Sutton G."/>
            <person name="Rogers Y.-H."/>
            <person name="Friedman R."/>
            <person name="Frazier M."/>
            <person name="Venter J.C."/>
        </authorList>
    </citation>
    <scope>NUCLEOTIDE SEQUENCE [LARGE SCALE GENOMIC DNA]</scope>
    <source>
        <strain evidence="2 3">DSM 12653</strain>
    </source>
</reference>
<dbReference type="Proteomes" id="UP000010146">
    <property type="component" value="Unassembled WGS sequence"/>
</dbReference>
<name>A0A0F5PJF0_9THEO</name>
<reference evidence="3" key="3">
    <citation type="submission" date="2015-02" db="EMBL/GenBank/DDBJ databases">
        <title>Genome analysis of three genomes within the thermophilic hydrogenogenic bacterial species Caldanaerobacter subterraneus.</title>
        <authorList>
            <person name="Sant'Anna F.H."/>
            <person name="Lebedinsky A."/>
            <person name="Sokolova T."/>
            <person name="Robb F.T."/>
            <person name="Gonzalez J.M."/>
        </authorList>
    </citation>
    <scope>NUCLEOTIDE SEQUENCE [LARGE SCALE GENOMIC DNA]</scope>
    <source>
        <strain evidence="3">DSM 12653</strain>
    </source>
</reference>
<keyword evidence="1" id="KW-0472">Membrane</keyword>
<gene>
    <name evidence="2" type="ORF">CDSM653_02164</name>
</gene>
<dbReference type="Gene3D" id="1.10.1760.20">
    <property type="match status" value="1"/>
</dbReference>
<comment type="caution">
    <text evidence="2">The sequence shown here is derived from an EMBL/GenBank/DDBJ whole genome shotgun (WGS) entry which is preliminary data.</text>
</comment>
<dbReference type="AlphaFoldDB" id="A0A0F5PJF0"/>
<feature type="transmembrane region" description="Helical" evidence="1">
    <location>
        <begin position="21"/>
        <end position="44"/>
    </location>
</feature>
<evidence type="ECO:0000256" key="1">
    <source>
        <dbReference type="SAM" id="Phobius"/>
    </source>
</evidence>
<evidence type="ECO:0000313" key="2">
    <source>
        <dbReference type="EMBL" id="KKC28782.1"/>
    </source>
</evidence>
<dbReference type="EMBL" id="ABXP02000115">
    <property type="protein sequence ID" value="KKC28782.1"/>
    <property type="molecule type" value="Genomic_DNA"/>
</dbReference>
<organism evidence="2 3">
    <name type="scientific">Caldanaerobacter subterraneus subsp. pacificus DSM 12653</name>
    <dbReference type="NCBI Taxonomy" id="391606"/>
    <lineage>
        <taxon>Bacteria</taxon>
        <taxon>Bacillati</taxon>
        <taxon>Bacillota</taxon>
        <taxon>Clostridia</taxon>
        <taxon>Thermoanaerobacterales</taxon>
        <taxon>Thermoanaerobacteraceae</taxon>
        <taxon>Caldanaerobacter</taxon>
    </lineage>
</organism>
<sequence>MTEDGALKGRFFMKKFTTREIVFLALLVALNIVLTRIASIRIAIEDHLFYYTYALFHSNALSSANENNCSSKNCNTSYSSSSLCLFY</sequence>
<proteinExistence type="predicted"/>
<accession>A0A0F5PJF0</accession>
<keyword evidence="1" id="KW-1133">Transmembrane helix</keyword>
<evidence type="ECO:0000313" key="3">
    <source>
        <dbReference type="Proteomes" id="UP000010146"/>
    </source>
</evidence>